<keyword evidence="3" id="KW-1185">Reference proteome</keyword>
<dbReference type="EMBL" id="JAUIQD010000009">
    <property type="protein sequence ID" value="KAK3339626.1"/>
    <property type="molecule type" value="Genomic_DNA"/>
</dbReference>
<evidence type="ECO:0000313" key="3">
    <source>
        <dbReference type="Proteomes" id="UP001275084"/>
    </source>
</evidence>
<dbReference type="Proteomes" id="UP001275084">
    <property type="component" value="Unassembled WGS sequence"/>
</dbReference>
<feature type="compositionally biased region" description="Polar residues" evidence="1">
    <location>
        <begin position="174"/>
        <end position="188"/>
    </location>
</feature>
<evidence type="ECO:0000313" key="2">
    <source>
        <dbReference type="EMBL" id="KAK3339626.1"/>
    </source>
</evidence>
<proteinExistence type="predicted"/>
<evidence type="ECO:0000256" key="1">
    <source>
        <dbReference type="SAM" id="MobiDB-lite"/>
    </source>
</evidence>
<sequence length="365" mass="41674">MPVNPLLPDEQIVHSFTEEERTFYDWYTANIGMIHAMQHKPEEFGMFSGIKVREDAWPDPETRNRYWEWERAWRRRERHRMKLLVLQPEFFDKISATNFGSVSSRAEHLWMMEMLNTPWCLLGESDFGGVLTGYAMEPGPAYLWPNYENENDLDLVHRNILAINTNVRVEGEFTQRQGSTIPTTQASPQKRRRMVDSSGGDTVRSAHSDDADRAGGFLFVQLGSLYAYSGAKPWAELRTLERGAIIRGPWVATGFGVVLEIDSRGRQGPVWVMYNFHTIGEDDKHYHIPIMEEGGITPFPHIGRLTAACDRTFTIAKIADSVAELKNESAKIDFKVEAVVEFQIVRVKACTSTGMPLIRQFVKAD</sequence>
<organism evidence="2 3">
    <name type="scientific">Lasiosphaeria hispida</name>
    <dbReference type="NCBI Taxonomy" id="260671"/>
    <lineage>
        <taxon>Eukaryota</taxon>
        <taxon>Fungi</taxon>
        <taxon>Dikarya</taxon>
        <taxon>Ascomycota</taxon>
        <taxon>Pezizomycotina</taxon>
        <taxon>Sordariomycetes</taxon>
        <taxon>Sordariomycetidae</taxon>
        <taxon>Sordariales</taxon>
        <taxon>Lasiosphaeriaceae</taxon>
        <taxon>Lasiosphaeria</taxon>
    </lineage>
</organism>
<dbReference type="AlphaFoldDB" id="A0AAJ0H4T8"/>
<protein>
    <submittedName>
        <fullName evidence="2">Uncharacterized protein</fullName>
    </submittedName>
</protein>
<accession>A0AAJ0H4T8</accession>
<reference evidence="2" key="2">
    <citation type="submission" date="2023-06" db="EMBL/GenBank/DDBJ databases">
        <authorList>
            <consortium name="Lawrence Berkeley National Laboratory"/>
            <person name="Haridas S."/>
            <person name="Hensen N."/>
            <person name="Bonometti L."/>
            <person name="Westerberg I."/>
            <person name="Brannstrom I.O."/>
            <person name="Guillou S."/>
            <person name="Cros-Aarteil S."/>
            <person name="Calhoun S."/>
            <person name="Kuo A."/>
            <person name="Mondo S."/>
            <person name="Pangilinan J."/>
            <person name="Riley R."/>
            <person name="Labutti K."/>
            <person name="Andreopoulos B."/>
            <person name="Lipzen A."/>
            <person name="Chen C."/>
            <person name="Yanf M."/>
            <person name="Daum C."/>
            <person name="Ng V."/>
            <person name="Clum A."/>
            <person name="Steindorff A."/>
            <person name="Ohm R."/>
            <person name="Martin F."/>
            <person name="Silar P."/>
            <person name="Natvig D."/>
            <person name="Lalanne C."/>
            <person name="Gautier V."/>
            <person name="Ament-Velasquez S.L."/>
            <person name="Kruys A."/>
            <person name="Hutchinson M.I."/>
            <person name="Powell A.J."/>
            <person name="Barry K."/>
            <person name="Miller A.N."/>
            <person name="Grigoriev I.V."/>
            <person name="Debuchy R."/>
            <person name="Gladieux P."/>
            <person name="Thoren M.H."/>
            <person name="Johannesson H."/>
        </authorList>
    </citation>
    <scope>NUCLEOTIDE SEQUENCE</scope>
    <source>
        <strain evidence="2">CBS 955.72</strain>
    </source>
</reference>
<gene>
    <name evidence="2" type="ORF">B0T25DRAFT_560265</name>
</gene>
<name>A0AAJ0H4T8_9PEZI</name>
<feature type="region of interest" description="Disordered" evidence="1">
    <location>
        <begin position="174"/>
        <end position="208"/>
    </location>
</feature>
<comment type="caution">
    <text evidence="2">The sequence shown here is derived from an EMBL/GenBank/DDBJ whole genome shotgun (WGS) entry which is preliminary data.</text>
</comment>
<reference evidence="2" key="1">
    <citation type="journal article" date="2023" name="Mol. Phylogenet. Evol.">
        <title>Genome-scale phylogeny and comparative genomics of the fungal order Sordariales.</title>
        <authorList>
            <person name="Hensen N."/>
            <person name="Bonometti L."/>
            <person name="Westerberg I."/>
            <person name="Brannstrom I.O."/>
            <person name="Guillou S."/>
            <person name="Cros-Aarteil S."/>
            <person name="Calhoun S."/>
            <person name="Haridas S."/>
            <person name="Kuo A."/>
            <person name="Mondo S."/>
            <person name="Pangilinan J."/>
            <person name="Riley R."/>
            <person name="LaButti K."/>
            <person name="Andreopoulos B."/>
            <person name="Lipzen A."/>
            <person name="Chen C."/>
            <person name="Yan M."/>
            <person name="Daum C."/>
            <person name="Ng V."/>
            <person name="Clum A."/>
            <person name="Steindorff A."/>
            <person name="Ohm R.A."/>
            <person name="Martin F."/>
            <person name="Silar P."/>
            <person name="Natvig D.O."/>
            <person name="Lalanne C."/>
            <person name="Gautier V."/>
            <person name="Ament-Velasquez S.L."/>
            <person name="Kruys A."/>
            <person name="Hutchinson M.I."/>
            <person name="Powell A.J."/>
            <person name="Barry K."/>
            <person name="Miller A.N."/>
            <person name="Grigoriev I.V."/>
            <person name="Debuchy R."/>
            <person name="Gladieux P."/>
            <person name="Hiltunen Thoren M."/>
            <person name="Johannesson H."/>
        </authorList>
    </citation>
    <scope>NUCLEOTIDE SEQUENCE</scope>
    <source>
        <strain evidence="2">CBS 955.72</strain>
    </source>
</reference>